<keyword evidence="2" id="KW-1185">Reference proteome</keyword>
<dbReference type="Pfam" id="PF18143">
    <property type="entry name" value="HAD_SAK_2"/>
    <property type="match status" value="1"/>
</dbReference>
<protein>
    <recommendedName>
        <fullName evidence="3">FCP1 homology domain-containing protein</fullName>
    </recommendedName>
</protein>
<dbReference type="RefSeq" id="WP_173059004.1">
    <property type="nucleotide sequence ID" value="NZ_AP022853.1"/>
</dbReference>
<proteinExistence type="predicted"/>
<name>A0A6F8V951_9PROT</name>
<evidence type="ECO:0000313" key="1">
    <source>
        <dbReference type="EMBL" id="BCB25299.1"/>
    </source>
</evidence>
<dbReference type="KEGG" id="slac:SKTS_01850"/>
<gene>
    <name evidence="1" type="ORF">SKTS_01850</name>
</gene>
<accession>A0A6F8V951</accession>
<dbReference type="EMBL" id="AP022853">
    <property type="protein sequence ID" value="BCB25299.1"/>
    <property type="molecule type" value="Genomic_DNA"/>
</dbReference>
<dbReference type="AlphaFoldDB" id="A0A6F8V951"/>
<organism evidence="1 2">
    <name type="scientific">Sulfurimicrobium lacus</name>
    <dbReference type="NCBI Taxonomy" id="2715678"/>
    <lineage>
        <taxon>Bacteria</taxon>
        <taxon>Pseudomonadati</taxon>
        <taxon>Pseudomonadota</taxon>
        <taxon>Betaproteobacteria</taxon>
        <taxon>Nitrosomonadales</taxon>
        <taxon>Sulfuricellaceae</taxon>
        <taxon>Sulfurimicrobium</taxon>
    </lineage>
</organism>
<reference evidence="2" key="1">
    <citation type="submission" date="2020-03" db="EMBL/GenBank/DDBJ databases">
        <title>Complete genome sequence of sulfur-oxidizing bacterium skT11.</title>
        <authorList>
            <person name="Kanda M."/>
            <person name="Kojima H."/>
            <person name="Fukui M."/>
        </authorList>
    </citation>
    <scope>NUCLEOTIDE SEQUENCE [LARGE SCALE GENOMIC DNA]</scope>
    <source>
        <strain evidence="2">skT11</strain>
    </source>
</reference>
<evidence type="ECO:0008006" key="3">
    <source>
        <dbReference type="Google" id="ProtNLM"/>
    </source>
</evidence>
<dbReference type="Proteomes" id="UP000502260">
    <property type="component" value="Chromosome"/>
</dbReference>
<evidence type="ECO:0000313" key="2">
    <source>
        <dbReference type="Proteomes" id="UP000502260"/>
    </source>
</evidence>
<sequence length="155" mass="17347">MILFLDFDGVLHPIRCVGGIDEPLFSRASALWEILRTCPDVEVVFSTSWRDLYKLDEMVTLVTQGGGEDLAHRFVGATPNLEAEGFYGRRDVEIQRWLDAHNHTGPWLALDDISELFAGREGEAGNYANLHLVDHHTGLTDADVVAIIARMERLS</sequence>